<keyword evidence="3" id="KW-1185">Reference proteome</keyword>
<evidence type="ECO:0000313" key="3">
    <source>
        <dbReference type="Proteomes" id="UP001500707"/>
    </source>
</evidence>
<dbReference type="Proteomes" id="UP001500707">
    <property type="component" value="Unassembled WGS sequence"/>
</dbReference>
<feature type="region of interest" description="Disordered" evidence="1">
    <location>
        <begin position="65"/>
        <end position="91"/>
    </location>
</feature>
<evidence type="ECO:0000256" key="1">
    <source>
        <dbReference type="SAM" id="MobiDB-lite"/>
    </source>
</evidence>
<accession>A0ABP6W819</accession>
<reference evidence="3" key="1">
    <citation type="journal article" date="2019" name="Int. J. Syst. Evol. Microbiol.">
        <title>The Global Catalogue of Microorganisms (GCM) 10K type strain sequencing project: providing services to taxonomists for standard genome sequencing and annotation.</title>
        <authorList>
            <consortium name="The Broad Institute Genomics Platform"/>
            <consortium name="The Broad Institute Genome Sequencing Center for Infectious Disease"/>
            <person name="Wu L."/>
            <person name="Ma J."/>
        </authorList>
    </citation>
    <scope>NUCLEOTIDE SEQUENCE [LARGE SCALE GENOMIC DNA]</scope>
    <source>
        <strain evidence="3">JCM 17656</strain>
    </source>
</reference>
<comment type="caution">
    <text evidence="2">The sequence shown here is derived from an EMBL/GenBank/DDBJ whole genome shotgun (WGS) entry which is preliminary data.</text>
</comment>
<evidence type="ECO:0000313" key="2">
    <source>
        <dbReference type="EMBL" id="GAA3545836.1"/>
    </source>
</evidence>
<sequence>MCVLDDEQGIVNMTENGERCARRSTPCESRAPGPRKIFGTGGRHAFRPGGFGNAARAEGFRFHEKGQWRRRPTARITQLDKRVKSHGHSGR</sequence>
<protein>
    <submittedName>
        <fullName evidence="2">Uncharacterized protein</fullName>
    </submittedName>
</protein>
<organism evidence="2 3">
    <name type="scientific">Streptomyces osmaniensis</name>
    <dbReference type="NCBI Taxonomy" id="593134"/>
    <lineage>
        <taxon>Bacteria</taxon>
        <taxon>Bacillati</taxon>
        <taxon>Actinomycetota</taxon>
        <taxon>Actinomycetes</taxon>
        <taxon>Kitasatosporales</taxon>
        <taxon>Streptomycetaceae</taxon>
        <taxon>Streptomyces</taxon>
    </lineage>
</organism>
<gene>
    <name evidence="2" type="ORF">GCM10022295_29620</name>
</gene>
<dbReference type="EMBL" id="BAABCE010000005">
    <property type="protein sequence ID" value="GAA3545836.1"/>
    <property type="molecule type" value="Genomic_DNA"/>
</dbReference>
<proteinExistence type="predicted"/>
<feature type="region of interest" description="Disordered" evidence="1">
    <location>
        <begin position="23"/>
        <end position="52"/>
    </location>
</feature>
<name>A0ABP6W819_9ACTN</name>